<sequence length="63" mass="7579">MEEIEYKLSNPFDKKCPHILFKTWFMRTFVHLLGEQFLFSGLVNNLFTFGDQTVHLVNNFEYC</sequence>
<accession>A0A3M7S2C4</accession>
<protein>
    <submittedName>
        <fullName evidence="1">Uncharacterized protein</fullName>
    </submittedName>
</protein>
<organism evidence="1 2">
    <name type="scientific">Brachionus plicatilis</name>
    <name type="common">Marine rotifer</name>
    <name type="synonym">Brachionus muelleri</name>
    <dbReference type="NCBI Taxonomy" id="10195"/>
    <lineage>
        <taxon>Eukaryota</taxon>
        <taxon>Metazoa</taxon>
        <taxon>Spiralia</taxon>
        <taxon>Gnathifera</taxon>
        <taxon>Rotifera</taxon>
        <taxon>Eurotatoria</taxon>
        <taxon>Monogononta</taxon>
        <taxon>Pseudotrocha</taxon>
        <taxon>Ploima</taxon>
        <taxon>Brachionidae</taxon>
        <taxon>Brachionus</taxon>
    </lineage>
</organism>
<comment type="caution">
    <text evidence="1">The sequence shown here is derived from an EMBL/GenBank/DDBJ whole genome shotgun (WGS) entry which is preliminary data.</text>
</comment>
<evidence type="ECO:0000313" key="1">
    <source>
        <dbReference type="EMBL" id="RNA29809.1"/>
    </source>
</evidence>
<dbReference type="AlphaFoldDB" id="A0A3M7S2C4"/>
<evidence type="ECO:0000313" key="2">
    <source>
        <dbReference type="Proteomes" id="UP000276133"/>
    </source>
</evidence>
<proteinExistence type="predicted"/>
<name>A0A3M7S2C4_BRAPC</name>
<keyword evidence="2" id="KW-1185">Reference proteome</keyword>
<dbReference type="Proteomes" id="UP000276133">
    <property type="component" value="Unassembled WGS sequence"/>
</dbReference>
<reference evidence="1 2" key="1">
    <citation type="journal article" date="2018" name="Sci. Rep.">
        <title>Genomic signatures of local adaptation to the degree of environmental predictability in rotifers.</title>
        <authorList>
            <person name="Franch-Gras L."/>
            <person name="Hahn C."/>
            <person name="Garcia-Roger E.M."/>
            <person name="Carmona M.J."/>
            <person name="Serra M."/>
            <person name="Gomez A."/>
        </authorList>
    </citation>
    <scope>NUCLEOTIDE SEQUENCE [LARGE SCALE GENOMIC DNA]</scope>
    <source>
        <strain evidence="1">HYR1</strain>
    </source>
</reference>
<gene>
    <name evidence="1" type="ORF">BpHYR1_053183</name>
</gene>
<dbReference type="EMBL" id="REGN01002161">
    <property type="protein sequence ID" value="RNA29809.1"/>
    <property type="molecule type" value="Genomic_DNA"/>
</dbReference>